<protein>
    <submittedName>
        <fullName evidence="1">Uncharacterized protein</fullName>
    </submittedName>
</protein>
<evidence type="ECO:0000313" key="1">
    <source>
        <dbReference type="EMBL" id="GAI44277.1"/>
    </source>
</evidence>
<name>X1NJR5_9ZZZZ</name>
<sequence length="152" mass="17942">ESVYSATVKKIDRYNPSKNNSGIKTKRLYNMIGRNISSNQTLSPPKIQIVEEDGSIYELVFNDMDPLYSVYFLAEDKYGNVYFKFYYYQGKKPQQIHKYNPQLEFLSKIKNIHYSNNFSITQDKVIDHKGNIYIMHLSDLGVQIKKWHLNDK</sequence>
<reference evidence="1" key="1">
    <citation type="journal article" date="2014" name="Front. Microbiol.">
        <title>High frequency of phylogenetically diverse reductive dehalogenase-homologous genes in deep subseafloor sedimentary metagenomes.</title>
        <authorList>
            <person name="Kawai M."/>
            <person name="Futagami T."/>
            <person name="Toyoda A."/>
            <person name="Takaki Y."/>
            <person name="Nishi S."/>
            <person name="Hori S."/>
            <person name="Arai W."/>
            <person name="Tsubouchi T."/>
            <person name="Morono Y."/>
            <person name="Uchiyama I."/>
            <person name="Ito T."/>
            <person name="Fujiyama A."/>
            <person name="Inagaki F."/>
            <person name="Takami H."/>
        </authorList>
    </citation>
    <scope>NUCLEOTIDE SEQUENCE</scope>
    <source>
        <strain evidence="1">Expedition CK06-06</strain>
    </source>
</reference>
<gene>
    <name evidence="1" type="ORF">S06H3_43153</name>
</gene>
<comment type="caution">
    <text evidence="1">The sequence shown here is derived from an EMBL/GenBank/DDBJ whole genome shotgun (WGS) entry which is preliminary data.</text>
</comment>
<accession>X1NJR5</accession>
<dbReference type="AlphaFoldDB" id="X1NJR5"/>
<feature type="non-terminal residue" evidence="1">
    <location>
        <position position="1"/>
    </location>
</feature>
<dbReference type="EMBL" id="BARV01026738">
    <property type="protein sequence ID" value="GAI44277.1"/>
    <property type="molecule type" value="Genomic_DNA"/>
</dbReference>
<proteinExistence type="predicted"/>
<organism evidence="1">
    <name type="scientific">marine sediment metagenome</name>
    <dbReference type="NCBI Taxonomy" id="412755"/>
    <lineage>
        <taxon>unclassified sequences</taxon>
        <taxon>metagenomes</taxon>
        <taxon>ecological metagenomes</taxon>
    </lineage>
</organism>